<name>A0A816TEN3_BRANA</name>
<sequence>MAKNRDTCCCYCYFHKSDYRIPPKTGLSWKVPRNCSLYSLRRYDKSMYEENSEPPGESQE</sequence>
<accession>A0A816TEN3</accession>
<dbReference type="AlphaFoldDB" id="A0A816TEN3"/>
<dbReference type="EMBL" id="HG994359">
    <property type="protein sequence ID" value="CAF2100236.1"/>
    <property type="molecule type" value="Genomic_DNA"/>
</dbReference>
<reference evidence="1" key="1">
    <citation type="submission" date="2021-01" db="EMBL/GenBank/DDBJ databases">
        <authorList>
            <consortium name="Genoscope - CEA"/>
            <person name="William W."/>
        </authorList>
    </citation>
    <scope>NUCLEOTIDE SEQUENCE</scope>
</reference>
<proteinExistence type="predicted"/>
<protein>
    <submittedName>
        <fullName evidence="1">(rape) hypothetical protein</fullName>
    </submittedName>
</protein>
<gene>
    <name evidence="1" type="ORF">DARMORV10_A05P29920.1</name>
</gene>
<organism evidence="1">
    <name type="scientific">Brassica napus</name>
    <name type="common">Rape</name>
    <dbReference type="NCBI Taxonomy" id="3708"/>
    <lineage>
        <taxon>Eukaryota</taxon>
        <taxon>Viridiplantae</taxon>
        <taxon>Streptophyta</taxon>
        <taxon>Embryophyta</taxon>
        <taxon>Tracheophyta</taxon>
        <taxon>Spermatophyta</taxon>
        <taxon>Magnoliopsida</taxon>
        <taxon>eudicotyledons</taxon>
        <taxon>Gunneridae</taxon>
        <taxon>Pentapetalae</taxon>
        <taxon>rosids</taxon>
        <taxon>malvids</taxon>
        <taxon>Brassicales</taxon>
        <taxon>Brassicaceae</taxon>
        <taxon>Brassiceae</taxon>
        <taxon>Brassica</taxon>
    </lineage>
</organism>
<dbReference type="Proteomes" id="UP001295469">
    <property type="component" value="Chromosome A05"/>
</dbReference>
<evidence type="ECO:0000313" key="1">
    <source>
        <dbReference type="EMBL" id="CAF2100236.1"/>
    </source>
</evidence>